<sequence length="63" mass="6606">MRRLTCRIAWEGMQEMAINMARVLRILTVAALAIGAATTAHSMPAGTQAENSGPAVVIEANPA</sequence>
<dbReference type="AlphaFoldDB" id="A0A3N4Z660"/>
<gene>
    <name evidence="1" type="ORF">EDD34_1356</name>
</gene>
<dbReference type="EMBL" id="RKQZ01000001">
    <property type="protein sequence ID" value="RPF20752.1"/>
    <property type="molecule type" value="Genomic_DNA"/>
</dbReference>
<keyword evidence="2" id="KW-1185">Reference proteome</keyword>
<dbReference type="Proteomes" id="UP000280501">
    <property type="component" value="Unassembled WGS sequence"/>
</dbReference>
<accession>A0A3N4Z660</accession>
<comment type="caution">
    <text evidence="1">The sequence shown here is derived from an EMBL/GenBank/DDBJ whole genome shotgun (WGS) entry which is preliminary data.</text>
</comment>
<evidence type="ECO:0000313" key="1">
    <source>
        <dbReference type="EMBL" id="RPF20752.1"/>
    </source>
</evidence>
<name>A0A3N4Z660_9MICO</name>
<protein>
    <submittedName>
        <fullName evidence="1">Uncharacterized protein</fullName>
    </submittedName>
</protein>
<evidence type="ECO:0000313" key="2">
    <source>
        <dbReference type="Proteomes" id="UP000280501"/>
    </source>
</evidence>
<proteinExistence type="predicted"/>
<organism evidence="1 2">
    <name type="scientific">Myceligenerans xiligouense</name>
    <dbReference type="NCBI Taxonomy" id="253184"/>
    <lineage>
        <taxon>Bacteria</taxon>
        <taxon>Bacillati</taxon>
        <taxon>Actinomycetota</taxon>
        <taxon>Actinomycetes</taxon>
        <taxon>Micrococcales</taxon>
        <taxon>Promicromonosporaceae</taxon>
        <taxon>Myceligenerans</taxon>
    </lineage>
</organism>
<reference evidence="1 2" key="1">
    <citation type="submission" date="2018-11" db="EMBL/GenBank/DDBJ databases">
        <title>Sequencing the genomes of 1000 actinobacteria strains.</title>
        <authorList>
            <person name="Klenk H.-P."/>
        </authorList>
    </citation>
    <scope>NUCLEOTIDE SEQUENCE [LARGE SCALE GENOMIC DNA]</scope>
    <source>
        <strain evidence="1 2">DSM 15700</strain>
    </source>
</reference>